<accession>A0ABT0GHS9</accession>
<feature type="signal peptide" evidence="1">
    <location>
        <begin position="1"/>
        <end position="18"/>
    </location>
</feature>
<comment type="caution">
    <text evidence="2">The sequence shown here is derived from an EMBL/GenBank/DDBJ whole genome shotgun (WGS) entry which is preliminary data.</text>
</comment>
<evidence type="ECO:0000256" key="1">
    <source>
        <dbReference type="SAM" id="SignalP"/>
    </source>
</evidence>
<gene>
    <name evidence="2" type="ORF">M0G41_07915</name>
</gene>
<proteinExistence type="predicted"/>
<keyword evidence="3" id="KW-1185">Reference proteome</keyword>
<evidence type="ECO:0000313" key="3">
    <source>
        <dbReference type="Proteomes" id="UP001431449"/>
    </source>
</evidence>
<dbReference type="EMBL" id="JALNMH010000005">
    <property type="protein sequence ID" value="MCK7593592.1"/>
    <property type="molecule type" value="Genomic_DNA"/>
</dbReference>
<reference evidence="2" key="1">
    <citation type="submission" date="2022-04" db="EMBL/GenBank/DDBJ databases">
        <title>Lysobacter sp. CAU 1642 isolated from sea sand.</title>
        <authorList>
            <person name="Kim W."/>
        </authorList>
    </citation>
    <scope>NUCLEOTIDE SEQUENCE</scope>
    <source>
        <strain evidence="2">CAU 1642</strain>
    </source>
</reference>
<evidence type="ECO:0000313" key="2">
    <source>
        <dbReference type="EMBL" id="MCK7593592.1"/>
    </source>
</evidence>
<organism evidence="2 3">
    <name type="scientific">Pseudomarimonas salicorniae</name>
    <dbReference type="NCBI Taxonomy" id="2933270"/>
    <lineage>
        <taxon>Bacteria</taxon>
        <taxon>Pseudomonadati</taxon>
        <taxon>Pseudomonadota</taxon>
        <taxon>Gammaproteobacteria</taxon>
        <taxon>Lysobacterales</taxon>
        <taxon>Lysobacteraceae</taxon>
        <taxon>Pseudomarimonas</taxon>
    </lineage>
</organism>
<sequence>MNKLIASAVLASVLSAWAFGAEASKSQVVIVNQSDWDIHELYLSSVDEEDWGPDQLREDIIPSGGRFTLRGIPCDAYDVQLIDEDGDACVVGEVGLCGDRDTWVISNDDLLACQAVTE</sequence>
<dbReference type="RefSeq" id="WP_248207360.1">
    <property type="nucleotide sequence ID" value="NZ_JALNMH010000005.1"/>
</dbReference>
<keyword evidence="1" id="KW-0732">Signal</keyword>
<feature type="chain" id="PRO_5046505796" evidence="1">
    <location>
        <begin position="19"/>
        <end position="118"/>
    </location>
</feature>
<dbReference type="Proteomes" id="UP001431449">
    <property type="component" value="Unassembled WGS sequence"/>
</dbReference>
<name>A0ABT0GHS9_9GAMM</name>
<protein>
    <submittedName>
        <fullName evidence="2">Uncharacterized protein</fullName>
    </submittedName>
</protein>